<name>A0A401Q836_SCYTO</name>
<feature type="region of interest" description="Disordered" evidence="1">
    <location>
        <begin position="90"/>
        <end position="115"/>
    </location>
</feature>
<dbReference type="OrthoDB" id="9950477at2759"/>
<protein>
    <submittedName>
        <fullName evidence="2">Uncharacterized protein</fullName>
    </submittedName>
</protein>
<evidence type="ECO:0000256" key="1">
    <source>
        <dbReference type="SAM" id="MobiDB-lite"/>
    </source>
</evidence>
<proteinExistence type="predicted"/>
<dbReference type="EMBL" id="BFAA01024195">
    <property type="protein sequence ID" value="GCB81544.1"/>
    <property type="molecule type" value="Genomic_DNA"/>
</dbReference>
<gene>
    <name evidence="2" type="ORF">scyTo_0022805</name>
</gene>
<evidence type="ECO:0000313" key="2">
    <source>
        <dbReference type="EMBL" id="GCB81544.1"/>
    </source>
</evidence>
<comment type="caution">
    <text evidence="2">The sequence shown here is derived from an EMBL/GenBank/DDBJ whole genome shotgun (WGS) entry which is preliminary data.</text>
</comment>
<accession>A0A401Q836</accession>
<dbReference type="STRING" id="75743.A0A401Q836"/>
<dbReference type="OMA" id="EIFNQEM"/>
<organism evidence="2 3">
    <name type="scientific">Scyliorhinus torazame</name>
    <name type="common">Cloudy catshark</name>
    <name type="synonym">Catulus torazame</name>
    <dbReference type="NCBI Taxonomy" id="75743"/>
    <lineage>
        <taxon>Eukaryota</taxon>
        <taxon>Metazoa</taxon>
        <taxon>Chordata</taxon>
        <taxon>Craniata</taxon>
        <taxon>Vertebrata</taxon>
        <taxon>Chondrichthyes</taxon>
        <taxon>Elasmobranchii</taxon>
        <taxon>Galeomorphii</taxon>
        <taxon>Galeoidea</taxon>
        <taxon>Carcharhiniformes</taxon>
        <taxon>Scyliorhinidae</taxon>
        <taxon>Scyliorhinus</taxon>
    </lineage>
</organism>
<evidence type="ECO:0000313" key="3">
    <source>
        <dbReference type="Proteomes" id="UP000288216"/>
    </source>
</evidence>
<sequence>MPSPLQADQFWSDVPIARADNDSLMEVSEVNVWSSAGMPPLVIPEDSSLDYSKADESLPAEGLSSLNLTEEDTVDSDAFNGLVDLLDSEGAQRSEGKAGVTEGGSPAKLAPDLNSQNGLSVVAGKAKTRDGWMGSPVLRRKTTDSKWLEQNVDRSQALPHSSTVTFQTAREERGRVPGLEGTSGAPSIAESWKPGFVISQKEAWAEVLEQRPVEKLPLAGKLETGRLRVTEEKLVQPVHDLAQLKSLRYFDLKDLENPLGLSSASRGATDPRSSWITVEEGSVGSSEEVRNSFLVFVSGAGGWNWERKL</sequence>
<reference evidence="2 3" key="1">
    <citation type="journal article" date="2018" name="Nat. Ecol. Evol.">
        <title>Shark genomes provide insights into elasmobranch evolution and the origin of vertebrates.</title>
        <authorList>
            <person name="Hara Y"/>
            <person name="Yamaguchi K"/>
            <person name="Onimaru K"/>
            <person name="Kadota M"/>
            <person name="Koyanagi M"/>
            <person name="Keeley SD"/>
            <person name="Tatsumi K"/>
            <person name="Tanaka K"/>
            <person name="Motone F"/>
            <person name="Kageyama Y"/>
            <person name="Nozu R"/>
            <person name="Adachi N"/>
            <person name="Nishimura O"/>
            <person name="Nakagawa R"/>
            <person name="Tanegashima C"/>
            <person name="Kiyatake I"/>
            <person name="Matsumoto R"/>
            <person name="Murakumo K"/>
            <person name="Nishida K"/>
            <person name="Terakita A"/>
            <person name="Kuratani S"/>
            <person name="Sato K"/>
            <person name="Hyodo S Kuraku.S."/>
        </authorList>
    </citation>
    <scope>NUCLEOTIDE SEQUENCE [LARGE SCALE GENOMIC DNA]</scope>
</reference>
<dbReference type="Proteomes" id="UP000288216">
    <property type="component" value="Unassembled WGS sequence"/>
</dbReference>
<dbReference type="AlphaFoldDB" id="A0A401Q836"/>
<keyword evidence="3" id="KW-1185">Reference proteome</keyword>